<evidence type="ECO:0000256" key="2">
    <source>
        <dbReference type="ARBA" id="ARBA00022448"/>
    </source>
</evidence>
<dbReference type="GO" id="GO:0005634">
    <property type="term" value="C:nucleus"/>
    <property type="evidence" value="ECO:0007669"/>
    <property type="project" value="UniProtKB-ARBA"/>
</dbReference>
<dbReference type="PROSITE" id="PS50176">
    <property type="entry name" value="ARM_REPEAT"/>
    <property type="match status" value="3"/>
</dbReference>
<keyword evidence="11" id="KW-1185">Reference proteome</keyword>
<dbReference type="EMBL" id="JADGJW010000247">
    <property type="protein sequence ID" value="KAJ3221167.1"/>
    <property type="molecule type" value="Genomic_DNA"/>
</dbReference>
<dbReference type="Proteomes" id="UP001211065">
    <property type="component" value="Unassembled WGS sequence"/>
</dbReference>
<dbReference type="InterPro" id="IPR023393">
    <property type="entry name" value="START-like_dom_sf"/>
</dbReference>
<evidence type="ECO:0000313" key="10">
    <source>
        <dbReference type="EMBL" id="KAJ3221167.1"/>
    </source>
</evidence>
<dbReference type="Gene3D" id="3.30.530.20">
    <property type="match status" value="1"/>
</dbReference>
<reference evidence="10" key="1">
    <citation type="submission" date="2020-05" db="EMBL/GenBank/DDBJ databases">
        <title>Phylogenomic resolution of chytrid fungi.</title>
        <authorList>
            <person name="Stajich J.E."/>
            <person name="Amses K."/>
            <person name="Simmons R."/>
            <person name="Seto K."/>
            <person name="Myers J."/>
            <person name="Bonds A."/>
            <person name="Quandt C.A."/>
            <person name="Barry K."/>
            <person name="Liu P."/>
            <person name="Grigoriev I."/>
            <person name="Longcore J.E."/>
            <person name="James T.Y."/>
        </authorList>
    </citation>
    <scope>NUCLEOTIDE SEQUENCE</scope>
    <source>
        <strain evidence="10">JEL0476</strain>
    </source>
</reference>
<keyword evidence="4" id="KW-0653">Protein transport</keyword>
<dbReference type="Pfam" id="PF01852">
    <property type="entry name" value="START"/>
    <property type="match status" value="1"/>
</dbReference>
<keyword evidence="2 6" id="KW-0813">Transport</keyword>
<feature type="repeat" description="ARM" evidence="5">
    <location>
        <begin position="346"/>
        <end position="388"/>
    </location>
</feature>
<dbReference type="GO" id="GO:0006606">
    <property type="term" value="P:protein import into nucleus"/>
    <property type="evidence" value="ECO:0007669"/>
    <property type="project" value="InterPro"/>
</dbReference>
<evidence type="ECO:0000256" key="3">
    <source>
        <dbReference type="ARBA" id="ARBA00022737"/>
    </source>
</evidence>
<accession>A0AAD5U439</accession>
<dbReference type="SUPFAM" id="SSF48371">
    <property type="entry name" value="ARM repeat"/>
    <property type="match status" value="1"/>
</dbReference>
<proteinExistence type="inferred from homology"/>
<dbReference type="Pfam" id="PF16186">
    <property type="entry name" value="Arm_3"/>
    <property type="match status" value="1"/>
</dbReference>
<organism evidence="10 11">
    <name type="scientific">Clydaea vesicula</name>
    <dbReference type="NCBI Taxonomy" id="447962"/>
    <lineage>
        <taxon>Eukaryota</taxon>
        <taxon>Fungi</taxon>
        <taxon>Fungi incertae sedis</taxon>
        <taxon>Chytridiomycota</taxon>
        <taxon>Chytridiomycota incertae sedis</taxon>
        <taxon>Chytridiomycetes</taxon>
        <taxon>Lobulomycetales</taxon>
        <taxon>Lobulomycetaceae</taxon>
        <taxon>Clydaea</taxon>
    </lineage>
</organism>
<dbReference type="Pfam" id="PF01749">
    <property type="entry name" value="IBB"/>
    <property type="match status" value="1"/>
</dbReference>
<feature type="repeat" description="ARM" evidence="5">
    <location>
        <begin position="430"/>
        <end position="459"/>
    </location>
</feature>
<dbReference type="GO" id="GO:0008289">
    <property type="term" value="F:lipid binding"/>
    <property type="evidence" value="ECO:0007669"/>
    <property type="project" value="InterPro"/>
</dbReference>
<feature type="repeat" description="ARM" evidence="5">
    <location>
        <begin position="388"/>
        <end position="416"/>
    </location>
</feature>
<protein>
    <submittedName>
        <fullName evidence="10">Importin alpha subunit (Karyopherin alpha subunit) (Serine-rich RNA polymerase I suppressor protein)</fullName>
    </submittedName>
</protein>
<keyword evidence="7" id="KW-1133">Transmembrane helix</keyword>
<dbReference type="AlphaFoldDB" id="A0AAD5U439"/>
<keyword evidence="7" id="KW-0472">Membrane</keyword>
<keyword evidence="7" id="KW-0812">Transmembrane</keyword>
<dbReference type="InterPro" id="IPR016024">
    <property type="entry name" value="ARM-type_fold"/>
</dbReference>
<evidence type="ECO:0000256" key="5">
    <source>
        <dbReference type="PROSITE-ProRule" id="PRU00259"/>
    </source>
</evidence>
<dbReference type="CDD" id="cd00177">
    <property type="entry name" value="START"/>
    <property type="match status" value="1"/>
</dbReference>
<sequence length="1034" mass="116220">MNCGACSQIIIDESHRYCFNCGNQLPVLSEPPAYQLNPDLQKTHLKLELRNKEGLHLSVIDCVDVFTGEERYSFFAPCKSQHNSKELVPITVVDSPTAEKICTITGTLPYIKLESPSSYNNPPFFIQNTTIEVIYKSCGFEINLPSLTGSNLRWKLKDMEDYTIKADGRYLEIACVDTQHDYSCGKLYLTKPFLEWKSEGKKRKKEKFLGYFEADFLEGSVLISAIAILVFWERIYHELQKAARGDMQQEELRRRREDAAVEIRKQKRQESLAKRRNIPLGIENQSESEDEQFQVLHANEVKDQLSQMTADVYSNNEGKQLAATLQFRKVLSKERNPPIDEVIRCNVIPKFIEFLHSTNPTLQFEAAWALTNIASGSPQQTQVVIDAGAVPIFIQLLSSPAADVKEQAVWALGNIAGDSPRCRDYVLKEGALRPLLQILNETQNKISMLRNATWTLSNFCRGKNPQPEWSLISPSLPVLAKLIYAHDEEVLTDACWAISYLSDGSNEKIQAVIEAGICRRLVELLLHPSYHVQTPSLRSVGNIVTGDDVQTQVIINSGVLNSLLGLLNSPKDTIRKEACWTISNVTAGNAQQIQSVIDANLIAPLIDILQRGDFKTKREACWAISNATAGAVQHNPEIIKYLVNQGCIKPLCDLLTSGDARVIQVALDGLENILRVGEMERHITNRNEMAVFIEVADGVDKIHNLQTHDNQDIYKKAYGIIDTYFSEDDDADDIVPEVGADGAFTFQQDSNIPQGEEKLKPIKAKLNNPYKEVTDKLVETILENSNLDLNPPKKSYNFETIVEKSRGDYNIVVEKKKDQEFFYRVIVDLESTPEAAFDLLADINKRKEWDEVVTNSGVIEEVVPGVKIQYLKTKAIWPTAGRDALVVAVTKKVNEKLINVTTSIPSHPAYKADPNYVRMQANIAGIVCFKHPTKSNLTRCVQIIDGDLKGNDEIKIKLTADVKSPNETVITDFKEDQGCGEKEKVSIVRKNDDLEIKQTGSGFGVVHKFFIEVQPFLVFGIFVLSIVKRKNMRI</sequence>
<dbReference type="InterPro" id="IPR011989">
    <property type="entry name" value="ARM-like"/>
</dbReference>
<dbReference type="Pfam" id="PF00514">
    <property type="entry name" value="Arm"/>
    <property type="match status" value="8"/>
</dbReference>
<evidence type="ECO:0000256" key="1">
    <source>
        <dbReference type="ARBA" id="ARBA00010394"/>
    </source>
</evidence>
<dbReference type="SMART" id="SM00185">
    <property type="entry name" value="ARM"/>
    <property type="match status" value="8"/>
</dbReference>
<evidence type="ECO:0000256" key="7">
    <source>
        <dbReference type="SAM" id="Phobius"/>
    </source>
</evidence>
<dbReference type="InterPro" id="IPR002652">
    <property type="entry name" value="Importin-a_IBB"/>
</dbReference>
<dbReference type="FunFam" id="1.25.10.10:FF:000021">
    <property type="entry name" value="Importin subunit alpha"/>
    <property type="match status" value="1"/>
</dbReference>
<evidence type="ECO:0000256" key="6">
    <source>
        <dbReference type="PROSITE-ProRule" id="PRU00561"/>
    </source>
</evidence>
<comment type="similarity">
    <text evidence="1">Belongs to the importin alpha family.</text>
</comment>
<feature type="domain" description="IBB" evidence="9">
    <location>
        <begin position="218"/>
        <end position="285"/>
    </location>
</feature>
<dbReference type="InterPro" id="IPR032413">
    <property type="entry name" value="Arm_3"/>
</dbReference>
<evidence type="ECO:0000256" key="4">
    <source>
        <dbReference type="ARBA" id="ARBA00022927"/>
    </source>
</evidence>
<dbReference type="SUPFAM" id="SSF55961">
    <property type="entry name" value="Bet v1-like"/>
    <property type="match status" value="1"/>
</dbReference>
<feature type="transmembrane region" description="Helical" evidence="7">
    <location>
        <begin position="1009"/>
        <end position="1027"/>
    </location>
</feature>
<evidence type="ECO:0000259" key="9">
    <source>
        <dbReference type="PROSITE" id="PS51214"/>
    </source>
</evidence>
<dbReference type="Gene3D" id="1.25.10.10">
    <property type="entry name" value="Leucine-rich Repeat Variant"/>
    <property type="match status" value="1"/>
</dbReference>
<name>A0AAD5U439_9FUNG</name>
<dbReference type="InterPro" id="IPR002913">
    <property type="entry name" value="START_lipid-bd_dom"/>
</dbReference>
<feature type="domain" description="START" evidence="8">
    <location>
        <begin position="826"/>
        <end position="970"/>
    </location>
</feature>
<dbReference type="Gene3D" id="1.20.5.690">
    <property type="entry name" value="Importin-alpha, importin-beta-binding domain"/>
    <property type="match status" value="1"/>
</dbReference>
<dbReference type="InterPro" id="IPR036975">
    <property type="entry name" value="Importin-a_IBB_sf"/>
</dbReference>
<dbReference type="PROSITE" id="PS50848">
    <property type="entry name" value="START"/>
    <property type="match status" value="1"/>
</dbReference>
<evidence type="ECO:0000313" key="11">
    <source>
        <dbReference type="Proteomes" id="UP001211065"/>
    </source>
</evidence>
<dbReference type="PANTHER" id="PTHR23316">
    <property type="entry name" value="IMPORTIN ALPHA"/>
    <property type="match status" value="1"/>
</dbReference>
<evidence type="ECO:0000259" key="8">
    <source>
        <dbReference type="PROSITE" id="PS50848"/>
    </source>
</evidence>
<keyword evidence="3" id="KW-0677">Repeat</keyword>
<gene>
    <name evidence="10" type="primary">SRP1_1</name>
    <name evidence="10" type="ORF">HK099_003719</name>
</gene>
<comment type="caution">
    <text evidence="10">The sequence shown here is derived from an EMBL/GenBank/DDBJ whole genome shotgun (WGS) entry which is preliminary data.</text>
</comment>
<dbReference type="InterPro" id="IPR000225">
    <property type="entry name" value="Armadillo"/>
</dbReference>
<dbReference type="GO" id="GO:0061608">
    <property type="term" value="F:nuclear import signal receptor activity"/>
    <property type="evidence" value="ECO:0007669"/>
    <property type="project" value="InterPro"/>
</dbReference>
<dbReference type="PROSITE" id="PS51214">
    <property type="entry name" value="IBB"/>
    <property type="match status" value="1"/>
</dbReference>